<dbReference type="GO" id="GO:0003824">
    <property type="term" value="F:catalytic activity"/>
    <property type="evidence" value="ECO:0007669"/>
    <property type="project" value="InterPro"/>
</dbReference>
<evidence type="ECO:0000256" key="2">
    <source>
        <dbReference type="ARBA" id="ARBA00022691"/>
    </source>
</evidence>
<evidence type="ECO:0000256" key="4">
    <source>
        <dbReference type="ARBA" id="ARBA00023004"/>
    </source>
</evidence>
<organism evidence="7 8">
    <name type="scientific">Candidatus Daviesbacteria bacterium GW2011_GWA2_40_9</name>
    <dbReference type="NCBI Taxonomy" id="1618424"/>
    <lineage>
        <taxon>Bacteria</taxon>
        <taxon>Candidatus Daviesiibacteriota</taxon>
    </lineage>
</organism>
<dbReference type="Pfam" id="PF02310">
    <property type="entry name" value="B12-binding"/>
    <property type="match status" value="1"/>
</dbReference>
<dbReference type="GO" id="GO:0051536">
    <property type="term" value="F:iron-sulfur cluster binding"/>
    <property type="evidence" value="ECO:0007669"/>
    <property type="project" value="UniProtKB-KW"/>
</dbReference>
<dbReference type="PROSITE" id="PS51332">
    <property type="entry name" value="B12_BINDING"/>
    <property type="match status" value="1"/>
</dbReference>
<dbReference type="SFLD" id="SFLDS00029">
    <property type="entry name" value="Radical_SAM"/>
    <property type="match status" value="1"/>
</dbReference>
<dbReference type="InterPro" id="IPR058240">
    <property type="entry name" value="rSAM_sf"/>
</dbReference>
<dbReference type="SUPFAM" id="SSF52242">
    <property type="entry name" value="Cobalamin (vitamin B12)-binding domain"/>
    <property type="match status" value="1"/>
</dbReference>
<evidence type="ECO:0000256" key="5">
    <source>
        <dbReference type="ARBA" id="ARBA00023014"/>
    </source>
</evidence>
<name>A0A0G0U365_9BACT</name>
<dbReference type="AlphaFoldDB" id="A0A0G0U365"/>
<comment type="caution">
    <text evidence="7">The sequence shown here is derived from an EMBL/GenBank/DDBJ whole genome shotgun (WGS) entry which is preliminary data.</text>
</comment>
<dbReference type="PANTHER" id="PTHR43409">
    <property type="entry name" value="ANAEROBIC MAGNESIUM-PROTOPORPHYRIN IX MONOMETHYL ESTER CYCLASE-RELATED"/>
    <property type="match status" value="1"/>
</dbReference>
<comment type="cofactor">
    <cofactor evidence="1">
        <name>[4Fe-4S] cluster</name>
        <dbReference type="ChEBI" id="CHEBI:49883"/>
    </cofactor>
</comment>
<proteinExistence type="predicted"/>
<keyword evidence="5" id="KW-0411">Iron-sulfur</keyword>
<evidence type="ECO:0000313" key="7">
    <source>
        <dbReference type="EMBL" id="KKR83538.1"/>
    </source>
</evidence>
<evidence type="ECO:0000256" key="3">
    <source>
        <dbReference type="ARBA" id="ARBA00022723"/>
    </source>
</evidence>
<evidence type="ECO:0000313" key="8">
    <source>
        <dbReference type="Proteomes" id="UP000034601"/>
    </source>
</evidence>
<dbReference type="EMBL" id="LCAB01000004">
    <property type="protein sequence ID" value="KKR83538.1"/>
    <property type="molecule type" value="Genomic_DNA"/>
</dbReference>
<dbReference type="Gene3D" id="3.40.50.280">
    <property type="entry name" value="Cobalamin-binding domain"/>
    <property type="match status" value="1"/>
</dbReference>
<dbReference type="InterPro" id="IPR036724">
    <property type="entry name" value="Cobalamin-bd_sf"/>
</dbReference>
<accession>A0A0G0U365</accession>
<dbReference type="PANTHER" id="PTHR43409:SF7">
    <property type="entry name" value="BLL1977 PROTEIN"/>
    <property type="match status" value="1"/>
</dbReference>
<dbReference type="InterPro" id="IPR007197">
    <property type="entry name" value="rSAM"/>
</dbReference>
<evidence type="ECO:0000256" key="1">
    <source>
        <dbReference type="ARBA" id="ARBA00001966"/>
    </source>
</evidence>
<keyword evidence="4" id="KW-0408">Iron</keyword>
<gene>
    <name evidence="7" type="ORF">UU29_C0004G0039</name>
</gene>
<dbReference type="GO" id="GO:0046872">
    <property type="term" value="F:metal ion binding"/>
    <property type="evidence" value="ECO:0007669"/>
    <property type="project" value="UniProtKB-KW"/>
</dbReference>
<keyword evidence="2" id="KW-0949">S-adenosyl-L-methionine</keyword>
<reference evidence="7 8" key="1">
    <citation type="journal article" date="2015" name="Nature">
        <title>rRNA introns, odd ribosomes, and small enigmatic genomes across a large radiation of phyla.</title>
        <authorList>
            <person name="Brown C.T."/>
            <person name="Hug L.A."/>
            <person name="Thomas B.C."/>
            <person name="Sharon I."/>
            <person name="Castelle C.J."/>
            <person name="Singh A."/>
            <person name="Wilkins M.J."/>
            <person name="Williams K.H."/>
            <person name="Banfield J.F."/>
        </authorList>
    </citation>
    <scope>NUCLEOTIDE SEQUENCE [LARGE SCALE GENOMIC DNA]</scope>
</reference>
<feature type="domain" description="B12-binding" evidence="6">
    <location>
        <begin position="8"/>
        <end position="148"/>
    </location>
</feature>
<protein>
    <submittedName>
        <fullName evidence="7">Radical SAM domain protein</fullName>
    </submittedName>
</protein>
<dbReference type="Proteomes" id="UP000034601">
    <property type="component" value="Unassembled WGS sequence"/>
</dbReference>
<dbReference type="InterPro" id="IPR006158">
    <property type="entry name" value="Cobalamin-bd"/>
</dbReference>
<evidence type="ECO:0000259" key="6">
    <source>
        <dbReference type="PROSITE" id="PS51332"/>
    </source>
</evidence>
<dbReference type="SUPFAM" id="SSF102114">
    <property type="entry name" value="Radical SAM enzymes"/>
    <property type="match status" value="1"/>
</dbReference>
<keyword evidence="3" id="KW-0479">Metal-binding</keyword>
<sequence>MTSERELSTIHLISPPAKWMHSGIPYPPLGIAYLSAIGIQNGIGINVIDSQFSEFPEKIANLLDKKGPQLVGISATLMQLPDSVALAKKIKASNPWSTVVFGGAGPNCLSPEQFYSYTGNSVDLVCQGEGELTWANIMKRFLGSDNRSKELLKPQYIFDDIQGTVLFTKDQIKINPPRAQIQDLDTLPFPDLEAIDASRYIELWKKNGGMGSISIFPSRGCPYACVFCDKTIFGRKFRHNSPTRIVNEMERITSDYNLVEDIFFLMTICQLREMSCLDYAKKFSLRV</sequence>
<dbReference type="GO" id="GO:0031419">
    <property type="term" value="F:cobalamin binding"/>
    <property type="evidence" value="ECO:0007669"/>
    <property type="project" value="InterPro"/>
</dbReference>
<dbReference type="InterPro" id="IPR051198">
    <property type="entry name" value="BchE-like"/>
</dbReference>
<dbReference type="SFLD" id="SFLDG01082">
    <property type="entry name" value="B12-binding_domain_containing"/>
    <property type="match status" value="1"/>
</dbReference>